<dbReference type="OrthoDB" id="467664at2759"/>
<organism evidence="3 4">
    <name type="scientific">Perkinsus chesapeaki</name>
    <name type="common">Clam parasite</name>
    <name type="synonym">Perkinsus andrewsi</name>
    <dbReference type="NCBI Taxonomy" id="330153"/>
    <lineage>
        <taxon>Eukaryota</taxon>
        <taxon>Sar</taxon>
        <taxon>Alveolata</taxon>
        <taxon>Perkinsozoa</taxon>
        <taxon>Perkinsea</taxon>
        <taxon>Perkinsida</taxon>
        <taxon>Perkinsidae</taxon>
        <taxon>Perkinsus</taxon>
    </lineage>
</organism>
<feature type="compositionally biased region" description="Low complexity" evidence="1">
    <location>
        <begin position="44"/>
        <end position="88"/>
    </location>
</feature>
<gene>
    <name evidence="3" type="ORF">FOL47_010942</name>
</gene>
<dbReference type="AlphaFoldDB" id="A0A7J6N449"/>
<feature type="compositionally biased region" description="Polar residues" evidence="1">
    <location>
        <begin position="29"/>
        <end position="43"/>
    </location>
</feature>
<proteinExistence type="predicted"/>
<evidence type="ECO:0000256" key="1">
    <source>
        <dbReference type="SAM" id="MobiDB-lite"/>
    </source>
</evidence>
<evidence type="ECO:0000313" key="4">
    <source>
        <dbReference type="Proteomes" id="UP000591131"/>
    </source>
</evidence>
<keyword evidence="4" id="KW-1185">Reference proteome</keyword>
<dbReference type="Proteomes" id="UP000591131">
    <property type="component" value="Unassembled WGS sequence"/>
</dbReference>
<name>A0A7J6N449_PERCH</name>
<evidence type="ECO:0000256" key="2">
    <source>
        <dbReference type="SAM" id="SignalP"/>
    </source>
</evidence>
<sequence length="229" mass="23212">MRFFTPLAVSAASLVALSGVLADTGSNAPASSVLASTTSGQTEPSMPSSPVATTSPSAGSPSGPTSLPSNSTSGGSTNGTETGTTPVPAGEVPACPTGWCLDYQFNPGNNTCITPDPVKLMDCWEDYCSQAEPGGYCLVWEPDSGRVCHGGLKKCYCADYQTETLRHYYPDQMPDGWSPAAQCQYEGATGTTQPPAPPPVVPATSNAVRTAVSVAGGAAVGAIALSNVL</sequence>
<protein>
    <submittedName>
        <fullName evidence="3">Uncharacterized protein</fullName>
    </submittedName>
</protein>
<feature type="chain" id="PRO_5029876064" evidence="2">
    <location>
        <begin position="23"/>
        <end position="229"/>
    </location>
</feature>
<keyword evidence="2" id="KW-0732">Signal</keyword>
<dbReference type="EMBL" id="JAAPAO010000009">
    <property type="protein sequence ID" value="KAF4677721.1"/>
    <property type="molecule type" value="Genomic_DNA"/>
</dbReference>
<reference evidence="3 4" key="1">
    <citation type="submission" date="2020-04" db="EMBL/GenBank/DDBJ databases">
        <title>Perkinsus chesapeaki whole genome sequence.</title>
        <authorList>
            <person name="Bogema D.R."/>
        </authorList>
    </citation>
    <scope>NUCLEOTIDE SEQUENCE [LARGE SCALE GENOMIC DNA]</scope>
    <source>
        <strain evidence="3">ATCC PRA-425</strain>
    </source>
</reference>
<feature type="region of interest" description="Disordered" evidence="1">
    <location>
        <begin position="29"/>
        <end position="88"/>
    </location>
</feature>
<feature type="signal peptide" evidence="2">
    <location>
        <begin position="1"/>
        <end position="22"/>
    </location>
</feature>
<comment type="caution">
    <text evidence="3">The sequence shown here is derived from an EMBL/GenBank/DDBJ whole genome shotgun (WGS) entry which is preliminary data.</text>
</comment>
<accession>A0A7J6N449</accession>
<evidence type="ECO:0000313" key="3">
    <source>
        <dbReference type="EMBL" id="KAF4677721.1"/>
    </source>
</evidence>